<reference evidence="1 2" key="1">
    <citation type="journal article" date="2006" name="Proc. Natl. Acad. Sci. U.S.A.">
        <title>Genomic analysis of the uncultivated marine crenarchaeote Cenarchaeum symbiosum.</title>
        <authorList>
            <person name="Hallam S.J."/>
            <person name="Konstantinidis K.T."/>
            <person name="Putnam N."/>
            <person name="Schleper C."/>
            <person name="Watanabe Y."/>
            <person name="Sugahara J."/>
            <person name="Preston C."/>
            <person name="de la Torre J."/>
            <person name="Richardson P.M."/>
            <person name="DeLong E.F."/>
        </authorList>
    </citation>
    <scope>NUCLEOTIDE SEQUENCE [LARGE SCALE GENOMIC DNA]</scope>
    <source>
        <strain evidence="2">A</strain>
    </source>
</reference>
<name>A0RVS7_CENSY</name>
<keyword evidence="2" id="KW-1185">Reference proteome</keyword>
<dbReference type="EnsemblBacteria" id="ABK77444">
    <property type="protein sequence ID" value="ABK77444"/>
    <property type="gene ID" value="CENSYa_0811"/>
</dbReference>
<protein>
    <submittedName>
        <fullName evidence="1">Uncharacterized protein</fullName>
    </submittedName>
</protein>
<dbReference type="KEGG" id="csy:CENSYa_0811"/>
<dbReference type="STRING" id="414004.CENSYa_0811"/>
<proteinExistence type="predicted"/>
<dbReference type="EMBL" id="DP000238">
    <property type="protein sequence ID" value="ABK77444.1"/>
    <property type="molecule type" value="Genomic_DNA"/>
</dbReference>
<dbReference type="AlphaFoldDB" id="A0RVS7"/>
<dbReference type="HOGENOM" id="CLU_182707_0_0_2"/>
<evidence type="ECO:0000313" key="2">
    <source>
        <dbReference type="Proteomes" id="UP000000758"/>
    </source>
</evidence>
<sequence>MRPIPKSDEERILVMQEIVRSGIKKMYRVRSRFCEEDFTDHLKGIMNDLKDLHTMEQELKKIRKMLNAMEAERFR</sequence>
<dbReference type="Proteomes" id="UP000000758">
    <property type="component" value="Chromosome"/>
</dbReference>
<evidence type="ECO:0000313" key="1">
    <source>
        <dbReference type="EMBL" id="ABK77444.1"/>
    </source>
</evidence>
<accession>A0RVS7</accession>
<organism evidence="1 2">
    <name type="scientific">Cenarchaeum symbiosum (strain A)</name>
    <dbReference type="NCBI Taxonomy" id="414004"/>
    <lineage>
        <taxon>Archaea</taxon>
        <taxon>Nitrososphaerota</taxon>
        <taxon>Candidatus Cenarchaeales</taxon>
        <taxon>Candidatus Cenarchaeaceae</taxon>
        <taxon>Candidatus Cenarchaeum</taxon>
    </lineage>
</organism>
<gene>
    <name evidence="1" type="ordered locus">CENSYa_0811</name>
</gene>